<proteinExistence type="predicted"/>
<sequence length="537" mass="60728">MLIPSRFIQTAKGKNKSILSFILANILSSLTNAEMTPGYLLFTQPLINIPSLKSTIPSSKNILDSAFHVNGKKKNPLDINNDLFSPHPKQTHFFVYPLTRSQARGSVNNNDPQSQGAVALDPGAPNTEVIALQPNDFSEENAMSDLERLGLLAGTGNLSGAIAELTSDEITHHMPPEQKAFLLYWTLFSRILNRDGREAAIAFIRNFSDGRTSGGTQGQSTNNEDYFSALQRGQLPEGQPVFETALLLEHFSENNMMRFLQRGTALIPLLTATMRDGSLPQAEDREFWFTLYWTEFAMLFNNSCPDDAFLYLERFHNVIFPSDSAPLRSQYGIYYTPSRQWLEPVSRELERWALEQREELHGLEVFSGNASLSFFLHSLGIPMLATDPGTSHTHVTHNHVNNNLFFNVAREGAPEAVTNHPETNFLVMSWPTVGSDRLLREQEIIRNAVMNNLIRPGPFDRILQRMDEAHPALAAVLRWQRRGPILFIGQRGDSDDTDMQLFFEYLKKYYNGTDYEKEYKSGVGLNDFPTLYFPIPK</sequence>
<evidence type="ECO:0000313" key="1">
    <source>
        <dbReference type="EMBL" id="MCW7552309.1"/>
    </source>
</evidence>
<dbReference type="EMBL" id="JAPFCC010000001">
    <property type="protein sequence ID" value="MCW7552309.1"/>
    <property type="molecule type" value="Genomic_DNA"/>
</dbReference>
<accession>A0ABT3MSF0</accession>
<dbReference type="Proteomes" id="UP001209854">
    <property type="component" value="Unassembled WGS sequence"/>
</dbReference>
<keyword evidence="2" id="KW-1185">Reference proteome</keyword>
<gene>
    <name evidence="1" type="ORF">NX722_06530</name>
</gene>
<comment type="caution">
    <text evidence="1">The sequence shown here is derived from an EMBL/GenBank/DDBJ whole genome shotgun (WGS) entry which is preliminary data.</text>
</comment>
<evidence type="ECO:0000313" key="2">
    <source>
        <dbReference type="Proteomes" id="UP001209854"/>
    </source>
</evidence>
<dbReference type="RefSeq" id="WP_262567278.1">
    <property type="nucleotide sequence ID" value="NZ_JAPFCC010000001.1"/>
</dbReference>
<reference evidence="1 2" key="1">
    <citation type="submission" date="2022-10" db="EMBL/GenBank/DDBJ databases">
        <title>High-quality genome sequences of two octocoral-associated bacteria, Endozoicomonas euniceicola EF212 and Endozoicomonas gorgoniicola PS125.</title>
        <authorList>
            <person name="Chiou Y.-J."/>
            <person name="Chen Y.-H."/>
        </authorList>
    </citation>
    <scope>NUCLEOTIDE SEQUENCE [LARGE SCALE GENOMIC DNA]</scope>
    <source>
        <strain evidence="1 2">PS125</strain>
    </source>
</reference>
<organism evidence="1 2">
    <name type="scientific">Endozoicomonas gorgoniicola</name>
    <dbReference type="NCBI Taxonomy" id="1234144"/>
    <lineage>
        <taxon>Bacteria</taxon>
        <taxon>Pseudomonadati</taxon>
        <taxon>Pseudomonadota</taxon>
        <taxon>Gammaproteobacteria</taxon>
        <taxon>Oceanospirillales</taxon>
        <taxon>Endozoicomonadaceae</taxon>
        <taxon>Endozoicomonas</taxon>
    </lineage>
</organism>
<protein>
    <submittedName>
        <fullName evidence="1">Uncharacterized protein</fullName>
    </submittedName>
</protein>
<name>A0ABT3MSF0_9GAMM</name>